<name>A0A9P0JUR0_ACAOB</name>
<comment type="caution">
    <text evidence="1">The sequence shown here is derived from an EMBL/GenBank/DDBJ whole genome shotgun (WGS) entry which is preliminary data.</text>
</comment>
<dbReference type="AlphaFoldDB" id="A0A9P0JUR0"/>
<organism evidence="1 2">
    <name type="scientific">Acanthoscelides obtectus</name>
    <name type="common">Bean weevil</name>
    <name type="synonym">Bruchus obtectus</name>
    <dbReference type="NCBI Taxonomy" id="200917"/>
    <lineage>
        <taxon>Eukaryota</taxon>
        <taxon>Metazoa</taxon>
        <taxon>Ecdysozoa</taxon>
        <taxon>Arthropoda</taxon>
        <taxon>Hexapoda</taxon>
        <taxon>Insecta</taxon>
        <taxon>Pterygota</taxon>
        <taxon>Neoptera</taxon>
        <taxon>Endopterygota</taxon>
        <taxon>Coleoptera</taxon>
        <taxon>Polyphaga</taxon>
        <taxon>Cucujiformia</taxon>
        <taxon>Chrysomeloidea</taxon>
        <taxon>Chrysomelidae</taxon>
        <taxon>Bruchinae</taxon>
        <taxon>Bruchini</taxon>
        <taxon>Acanthoscelides</taxon>
    </lineage>
</organism>
<keyword evidence="2" id="KW-1185">Reference proteome</keyword>
<dbReference type="Proteomes" id="UP001152888">
    <property type="component" value="Unassembled WGS sequence"/>
</dbReference>
<protein>
    <submittedName>
        <fullName evidence="1">Uncharacterized protein</fullName>
    </submittedName>
</protein>
<evidence type="ECO:0000313" key="1">
    <source>
        <dbReference type="EMBL" id="CAH1961681.1"/>
    </source>
</evidence>
<accession>A0A9P0JUR0</accession>
<sequence length="74" mass="8702">MSNCPSCICRYAKIGCNLELCMMLLVQRSWNFEIRQHKYHLFPKFNTARVKQYSSMYLTVWSPLWPLDAADPGV</sequence>
<dbReference type="EMBL" id="CAKOFQ010006696">
    <property type="protein sequence ID" value="CAH1961681.1"/>
    <property type="molecule type" value="Genomic_DNA"/>
</dbReference>
<reference evidence="1" key="1">
    <citation type="submission" date="2022-03" db="EMBL/GenBank/DDBJ databases">
        <authorList>
            <person name="Sayadi A."/>
        </authorList>
    </citation>
    <scope>NUCLEOTIDE SEQUENCE</scope>
</reference>
<proteinExistence type="predicted"/>
<evidence type="ECO:0000313" key="2">
    <source>
        <dbReference type="Proteomes" id="UP001152888"/>
    </source>
</evidence>
<gene>
    <name evidence="1" type="ORF">ACAOBT_LOCUS4290</name>
</gene>